<protein>
    <submittedName>
        <fullName evidence="2">Dicarboxylate transporter/tellurite-resistance protein TehA</fullName>
    </submittedName>
</protein>
<name>A0A755VM70_SALER</name>
<reference evidence="2" key="1">
    <citation type="journal article" date="2018" name="Genome Biol.">
        <title>SKESA: strategic k-mer extension for scrupulous assemblies.</title>
        <authorList>
            <person name="Souvorov A."/>
            <person name="Agarwala R."/>
            <person name="Lipman D.J."/>
        </authorList>
    </citation>
    <scope>NUCLEOTIDE SEQUENCE</scope>
    <source>
        <strain evidence="2">MA.JE_S09-002556</strain>
    </source>
</reference>
<keyword evidence="1" id="KW-0472">Membrane</keyword>
<sequence length="47" mass="5318">MRNHKQSDRVLNLPAGYFGIVLGTIGMGFAWRYASQIWGISHWPGDI</sequence>
<reference evidence="2" key="2">
    <citation type="submission" date="2020-02" db="EMBL/GenBank/DDBJ databases">
        <authorList>
            <consortium name="NCBI Pathogen Detection Project"/>
        </authorList>
    </citation>
    <scope>NUCLEOTIDE SEQUENCE</scope>
    <source>
        <strain evidence="2">MA.JE_S09-002556</strain>
    </source>
</reference>
<dbReference type="EMBL" id="DAAWWG010000043">
    <property type="protein sequence ID" value="HAF9637310.1"/>
    <property type="molecule type" value="Genomic_DNA"/>
</dbReference>
<feature type="non-terminal residue" evidence="2">
    <location>
        <position position="47"/>
    </location>
</feature>
<evidence type="ECO:0000313" key="2">
    <source>
        <dbReference type="EMBL" id="HAF9637310.1"/>
    </source>
</evidence>
<evidence type="ECO:0000256" key="1">
    <source>
        <dbReference type="SAM" id="Phobius"/>
    </source>
</evidence>
<accession>A0A755VM70</accession>
<organism evidence="2">
    <name type="scientific">Salmonella enterica</name>
    <name type="common">Salmonella choleraesuis</name>
    <dbReference type="NCBI Taxonomy" id="28901"/>
    <lineage>
        <taxon>Bacteria</taxon>
        <taxon>Pseudomonadati</taxon>
        <taxon>Pseudomonadota</taxon>
        <taxon>Gammaproteobacteria</taxon>
        <taxon>Enterobacterales</taxon>
        <taxon>Enterobacteriaceae</taxon>
        <taxon>Salmonella</taxon>
    </lineage>
</organism>
<comment type="caution">
    <text evidence="2">The sequence shown here is derived from an EMBL/GenBank/DDBJ whole genome shotgun (WGS) entry which is preliminary data.</text>
</comment>
<proteinExistence type="predicted"/>
<gene>
    <name evidence="2" type="ORF">G8P17_004444</name>
</gene>
<dbReference type="AlphaFoldDB" id="A0A755VM70"/>
<keyword evidence="1" id="KW-0812">Transmembrane</keyword>
<keyword evidence="1" id="KW-1133">Transmembrane helix</keyword>
<feature type="transmembrane region" description="Helical" evidence="1">
    <location>
        <begin position="12"/>
        <end position="34"/>
    </location>
</feature>